<evidence type="ECO:0000313" key="3">
    <source>
        <dbReference type="Proteomes" id="UP000051562"/>
    </source>
</evidence>
<gene>
    <name evidence="2" type="ORF">ARD30_20045</name>
</gene>
<feature type="compositionally biased region" description="Polar residues" evidence="1">
    <location>
        <begin position="1"/>
        <end position="16"/>
    </location>
</feature>
<protein>
    <submittedName>
        <fullName evidence="2">Uncharacterized protein</fullName>
    </submittedName>
</protein>
<name>A0A0Q3KHB9_9HYPH</name>
<evidence type="ECO:0000313" key="2">
    <source>
        <dbReference type="EMBL" id="KQK29107.1"/>
    </source>
</evidence>
<accession>A0A0Q3KHB9</accession>
<dbReference type="EMBL" id="LMAR01000053">
    <property type="protein sequence ID" value="KQK29107.1"/>
    <property type="molecule type" value="Genomic_DNA"/>
</dbReference>
<keyword evidence="3" id="KW-1185">Reference proteome</keyword>
<sequence length="67" mass="6990">MPSHAQQSARRATVSRQEAADAIGQAVPLLAGVEKKHASTRSAEQKSRGKAGGPSADNEGLEGSRHR</sequence>
<dbReference type="AlphaFoldDB" id="A0A0Q3KHB9"/>
<feature type="compositionally biased region" description="Basic and acidic residues" evidence="1">
    <location>
        <begin position="33"/>
        <end position="47"/>
    </location>
</feature>
<comment type="caution">
    <text evidence="2">The sequence shown here is derived from an EMBL/GenBank/DDBJ whole genome shotgun (WGS) entry which is preliminary data.</text>
</comment>
<proteinExistence type="predicted"/>
<evidence type="ECO:0000256" key="1">
    <source>
        <dbReference type="SAM" id="MobiDB-lite"/>
    </source>
</evidence>
<dbReference type="Proteomes" id="UP000051562">
    <property type="component" value="Unassembled WGS sequence"/>
</dbReference>
<feature type="region of interest" description="Disordered" evidence="1">
    <location>
        <begin position="31"/>
        <end position="67"/>
    </location>
</feature>
<reference evidence="2 3" key="1">
    <citation type="submission" date="2015-10" db="EMBL/GenBank/DDBJ databases">
        <title>Draft genome of Bosea thiooxidans.</title>
        <authorList>
            <person name="Wang X."/>
        </authorList>
    </citation>
    <scope>NUCLEOTIDE SEQUENCE [LARGE SCALE GENOMIC DNA]</scope>
    <source>
        <strain evidence="2 3">CGMCC 9174</strain>
    </source>
</reference>
<feature type="region of interest" description="Disordered" evidence="1">
    <location>
        <begin position="1"/>
        <end position="20"/>
    </location>
</feature>
<organism evidence="2 3">
    <name type="scientific">Bosea thiooxidans</name>
    <dbReference type="NCBI Taxonomy" id="53254"/>
    <lineage>
        <taxon>Bacteria</taxon>
        <taxon>Pseudomonadati</taxon>
        <taxon>Pseudomonadota</taxon>
        <taxon>Alphaproteobacteria</taxon>
        <taxon>Hyphomicrobiales</taxon>
        <taxon>Boseaceae</taxon>
        <taxon>Bosea</taxon>
    </lineage>
</organism>